<dbReference type="Pfam" id="PF00931">
    <property type="entry name" value="NB-ARC"/>
    <property type="match status" value="1"/>
</dbReference>
<dbReference type="SUPFAM" id="SSF52540">
    <property type="entry name" value="P-loop containing nucleoside triphosphate hydrolases"/>
    <property type="match status" value="1"/>
</dbReference>
<dbReference type="PANTHER" id="PTHR47691">
    <property type="entry name" value="REGULATOR-RELATED"/>
    <property type="match status" value="1"/>
</dbReference>
<accession>A0A7M2SGY6</accession>
<dbReference type="RefSeq" id="WP_194040761.1">
    <property type="nucleotide sequence ID" value="NZ_CP063373.1"/>
</dbReference>
<dbReference type="InterPro" id="IPR011990">
    <property type="entry name" value="TPR-like_helical_dom_sf"/>
</dbReference>
<dbReference type="Gene3D" id="1.25.40.10">
    <property type="entry name" value="Tetratricopeptide repeat domain"/>
    <property type="match status" value="2"/>
</dbReference>
<dbReference type="InterPro" id="IPR027417">
    <property type="entry name" value="P-loop_NTPase"/>
</dbReference>
<dbReference type="PRINTS" id="PR00364">
    <property type="entry name" value="DISEASERSIST"/>
</dbReference>
<evidence type="ECO:0000313" key="2">
    <source>
        <dbReference type="EMBL" id="QOV35617.1"/>
    </source>
</evidence>
<proteinExistence type="predicted"/>
<dbReference type="InterPro" id="IPR009003">
    <property type="entry name" value="Peptidase_S1_PA"/>
</dbReference>
<dbReference type="Pfam" id="PF13365">
    <property type="entry name" value="Trypsin_2"/>
    <property type="match status" value="1"/>
</dbReference>
<dbReference type="KEGG" id="sfeu:IM697_37100"/>
<name>A0A7M2SGY6_9ACTN</name>
<dbReference type="Pfam" id="PF13424">
    <property type="entry name" value="TPR_12"/>
    <property type="match status" value="1"/>
</dbReference>
<gene>
    <name evidence="2" type="ORF">IM697_37100</name>
</gene>
<dbReference type="SUPFAM" id="SSF48452">
    <property type="entry name" value="TPR-like"/>
    <property type="match status" value="2"/>
</dbReference>
<dbReference type="SUPFAM" id="SSF50494">
    <property type="entry name" value="Trypsin-like serine proteases"/>
    <property type="match status" value="1"/>
</dbReference>
<dbReference type="SMART" id="SM00028">
    <property type="entry name" value="TPR"/>
    <property type="match status" value="5"/>
</dbReference>
<sequence length="977" mass="105451">MNFTRWSVRVGDPDGTICGAGVYLGRDLVLTCAHVVTDALRVGPADAPVGHVLVEFPGTASPGPVAAAVTEGGWWPVGARQEGDAAVLRLTAPAPAGAAPAPLSANWRRGETVWAYGYPRHRDLSAGVHASATVTGETMGTGWIQLNDRHGNGVEIQQGFSGGGVCDADGGQVFGIVVLALRAERMSWLLPVELIAERLPPVREALAAAAIPGQRAAEPELELDGLGTSYELPADIRDFTGRAREIAELTERIRENTVGPAIHSIAGMGGLGKTKLAVHLAHKLAPDYPDGQLLLDLEAHKAGAEHRPLTTEHALLALLQATLGKPQNIGDVTRLGRMWRDVLRRRRLIVVLDNAASHEQIAALLPEHPGSLILVTSRRRLDELGVEGAVPMALEEFDEETSVRLFTAVVGEARAGTDPGAVRDIVRLCGYLPLAIRVKAALAKGRQRRYPLARIRDEMARETDRLKGLRVGDLSINAVFSTSYGHLGAHERELFRRLGLHPPGSVSLEAAAALVDDAGAADDAIDALITESLVDDEGGRLRLHDLLREFARERLAADEPGWERHREVAERLLDFYLAAALAAQRTLVPARPVADSPDPEHARLPDVCDRKAALAWFRAERENLLRCAALAEEFGLTSYVWRIPRAMGHFLALASETDVAIKAYQAGLTAARGRDRRAEADLNALLGEAYRVAGRQDDALRALSAAREFYEGAGERVAAADMLSRSGYVRHNLGDRDGAVDDCERARSEFIEMADLFGAAEALYTLGMLCRLRGDHSQALVRLSAALDLFDRIDYSLGHARCLNLMGVVLRLSDDRHLEAIPILERAEELYEAAGDIRGLAHTINNRASALGIAGRIDEAVSANERALELLRRTRSFAYPDALLVAADLRSRQGDHGTAERRLREALAYYQPAQARFGQARAHLLLSAALLGQGRAEEALVQARESLTLYTELETGNGVRQAKAAEAACLAALPAAG</sequence>
<dbReference type="PANTHER" id="PTHR47691:SF3">
    <property type="entry name" value="HTH-TYPE TRANSCRIPTIONAL REGULATOR RV0890C-RELATED"/>
    <property type="match status" value="1"/>
</dbReference>
<evidence type="ECO:0000313" key="3">
    <source>
        <dbReference type="Proteomes" id="UP000594205"/>
    </source>
</evidence>
<dbReference type="EMBL" id="CP063373">
    <property type="protein sequence ID" value="QOV35617.1"/>
    <property type="molecule type" value="Genomic_DNA"/>
</dbReference>
<dbReference type="InterPro" id="IPR002182">
    <property type="entry name" value="NB-ARC"/>
</dbReference>
<keyword evidence="3" id="KW-1185">Reference proteome</keyword>
<dbReference type="Gene3D" id="3.40.50.300">
    <property type="entry name" value="P-loop containing nucleotide triphosphate hydrolases"/>
    <property type="match status" value="1"/>
</dbReference>
<dbReference type="AlphaFoldDB" id="A0A7M2SGY6"/>
<dbReference type="InterPro" id="IPR019734">
    <property type="entry name" value="TPR_rpt"/>
</dbReference>
<reference evidence="2 3" key="1">
    <citation type="submission" date="2020-10" db="EMBL/GenBank/DDBJ databases">
        <title>Streptomyces ferrugineus complate genome analysis.</title>
        <authorList>
            <person name="Anwar N."/>
        </authorList>
    </citation>
    <scope>NUCLEOTIDE SEQUENCE [LARGE SCALE GENOMIC DNA]</scope>
    <source>
        <strain evidence="2 3">CCTCC AA2014009</strain>
    </source>
</reference>
<dbReference type="Gene3D" id="2.40.10.120">
    <property type="match status" value="1"/>
</dbReference>
<feature type="domain" description="NB-ARC" evidence="1">
    <location>
        <begin position="247"/>
        <end position="414"/>
    </location>
</feature>
<evidence type="ECO:0000259" key="1">
    <source>
        <dbReference type="Pfam" id="PF00931"/>
    </source>
</evidence>
<organism evidence="2 3">
    <name type="scientific">Streptomyces ferrugineus</name>
    <dbReference type="NCBI Taxonomy" id="1413221"/>
    <lineage>
        <taxon>Bacteria</taxon>
        <taxon>Bacillati</taxon>
        <taxon>Actinomycetota</taxon>
        <taxon>Actinomycetes</taxon>
        <taxon>Kitasatosporales</taxon>
        <taxon>Streptomycetaceae</taxon>
        <taxon>Streptomyces</taxon>
    </lineage>
</organism>
<dbReference type="GO" id="GO:0043531">
    <property type="term" value="F:ADP binding"/>
    <property type="evidence" value="ECO:0007669"/>
    <property type="project" value="InterPro"/>
</dbReference>
<dbReference type="Proteomes" id="UP000594205">
    <property type="component" value="Chromosome"/>
</dbReference>
<protein>
    <submittedName>
        <fullName evidence="2">Tetratricopeptide repeat protein</fullName>
    </submittedName>
</protein>